<evidence type="ECO:0000256" key="1">
    <source>
        <dbReference type="SAM" id="Phobius"/>
    </source>
</evidence>
<comment type="caution">
    <text evidence="2">The sequence shown here is derived from an EMBL/GenBank/DDBJ whole genome shotgun (WGS) entry which is preliminary data.</text>
</comment>
<proteinExistence type="predicted"/>
<name>A0AAE0BJY3_9CHLO</name>
<organism evidence="2 3">
    <name type="scientific">Cymbomonas tetramitiformis</name>
    <dbReference type="NCBI Taxonomy" id="36881"/>
    <lineage>
        <taxon>Eukaryota</taxon>
        <taxon>Viridiplantae</taxon>
        <taxon>Chlorophyta</taxon>
        <taxon>Pyramimonadophyceae</taxon>
        <taxon>Pyramimonadales</taxon>
        <taxon>Pyramimonadaceae</taxon>
        <taxon>Cymbomonas</taxon>
    </lineage>
</organism>
<evidence type="ECO:0000313" key="3">
    <source>
        <dbReference type="Proteomes" id="UP001190700"/>
    </source>
</evidence>
<feature type="transmembrane region" description="Helical" evidence="1">
    <location>
        <begin position="26"/>
        <end position="49"/>
    </location>
</feature>
<sequence length="424" mass="47994">MSSPTTTPCAVAVAYADNNEECDRKFYALFALALIALSTVVGLLFAAAYPASVFPGPVRCEGCVLAPPSINHSDTSLHVLRVDSGELQPPFTPGIHEYRLDLKTNFEFLDFHVLTSQFNQRVTLLAGWNPAKQEQEAARQVQYVNKIERAELFQLQQDHQGKRLKNSEKMRIHDAAHQKALDIAKESPLKPLNVKKEEVRIANFTLVVPDVRHGVTRSMYDWRVGPLQYGLNAFELQAFNLLNDTTSTYVVNVTRFSPQLSLHLVSLSRDPRGCLLYNEADTPFTGFGRNQVQMSRCRLMRNEKGAAFPYDHLYNLFMPYSASNVTFQPVPYDKHTEVVMQGIQIEPNVDGKDSMTFVVEDEPSLIEIALHAPDGRHHSKYRIQILRMPVLPPHPAPPPPHQPEVHLMTRKQFLKEMRGSGWEP</sequence>
<reference evidence="2 3" key="1">
    <citation type="journal article" date="2015" name="Genome Biol. Evol.">
        <title>Comparative Genomics of a Bacterivorous Green Alga Reveals Evolutionary Causalities and Consequences of Phago-Mixotrophic Mode of Nutrition.</title>
        <authorList>
            <person name="Burns J.A."/>
            <person name="Paasch A."/>
            <person name="Narechania A."/>
            <person name="Kim E."/>
        </authorList>
    </citation>
    <scope>NUCLEOTIDE SEQUENCE [LARGE SCALE GENOMIC DNA]</scope>
    <source>
        <strain evidence="2 3">PLY_AMNH</strain>
    </source>
</reference>
<accession>A0AAE0BJY3</accession>
<keyword evidence="3" id="KW-1185">Reference proteome</keyword>
<evidence type="ECO:0000313" key="2">
    <source>
        <dbReference type="EMBL" id="KAK3237258.1"/>
    </source>
</evidence>
<protein>
    <submittedName>
        <fullName evidence="2">Uncharacterized protein</fullName>
    </submittedName>
</protein>
<dbReference type="Proteomes" id="UP001190700">
    <property type="component" value="Unassembled WGS sequence"/>
</dbReference>
<keyword evidence="1" id="KW-1133">Transmembrane helix</keyword>
<keyword evidence="1" id="KW-0472">Membrane</keyword>
<dbReference type="EMBL" id="LGRX02034662">
    <property type="protein sequence ID" value="KAK3237258.1"/>
    <property type="molecule type" value="Genomic_DNA"/>
</dbReference>
<gene>
    <name evidence="2" type="ORF">CYMTET_52649</name>
</gene>
<keyword evidence="1" id="KW-0812">Transmembrane</keyword>
<dbReference type="AlphaFoldDB" id="A0AAE0BJY3"/>